<sequence>MLQNPLNPPYEHSTATSHDPDHAARLDPVGNPPPANAFVNTPTGAISFDERTGIEQDVGTDLSDEDQDMSDGGAPLPVTLTHAAGLSAEPSQLDDNLDSLLEQSAFGLPSQHTAPLPTETTESPENVEGDGMEVDFLPLVPEPASLLVAMSEVSQQLQHIHDGLTHEDPSILVNGQTATFSPNISIPPLPLQSTSPFGTPTIPHPFISTAPGAPFAVQALTGFDSPNDLQTEGNGDATISGVGTMAPQTQIPPSLLPFVADVVENGSDADQSEVGDQFNMCLSDFLYNWSLSRPHQDERNRRQCPYMPAVYAQRAAPLEPCLPSDLQGDYCDIQRIDWARIGVSRREAQEMRGQTYTNYINVPSRSQPSPRRHVKLLDQENYFRFRRMDFNHSIRLTHFQLRNVMACASRGHVFYAGSSKIWQWNPSSTKNSVTPSSIAMDLTNPTVQPYHAGPGGIQVSTLATAHDVLVAGGFCGEYAMINLRTHKDAKHTEGLLTDELNSITNHVQIHLQRGSSLPVAAFSSNDHGFRVLDVNTNQLLSANFYEHALNCTAISPDQRLRVCVGDARDVMITNSETGEILQKLDGHRDFGFACDWADDGWTVATGNQDMQVKIWDARKWTSPTGAACPLTTIVADIAGVRKLKFSPVGSGKRILVAAEPADIVSVIDAQTFSTKQTLSFFGEIGGVDFANDGQDLFVANSDTMRGGIIQYERCGLAEVGRPRFSMQQRHNRDGGRRGSTSGGFDWISDEDEIVAHPKSRGTATYRKRKAAGLGVSIGHF</sequence>
<reference evidence="3" key="1">
    <citation type="journal article" date="2021" name="IMA Fungus">
        <title>Genomic characterization of three marine fungi, including Emericellopsis atlantica sp. nov. with signatures of a generalist lifestyle and marine biomass degradation.</title>
        <authorList>
            <person name="Hagestad O.C."/>
            <person name="Hou L."/>
            <person name="Andersen J.H."/>
            <person name="Hansen E.H."/>
            <person name="Altermark B."/>
            <person name="Li C."/>
            <person name="Kuhnert E."/>
            <person name="Cox R.J."/>
            <person name="Crous P.W."/>
            <person name="Spatafora J.W."/>
            <person name="Lail K."/>
            <person name="Amirebrahimi M."/>
            <person name="Lipzen A."/>
            <person name="Pangilinan J."/>
            <person name="Andreopoulos W."/>
            <person name="Hayes R.D."/>
            <person name="Ng V."/>
            <person name="Grigoriev I.V."/>
            <person name="Jackson S.A."/>
            <person name="Sutton T.D.S."/>
            <person name="Dobson A.D.W."/>
            <person name="Rama T."/>
        </authorList>
    </citation>
    <scope>NUCLEOTIDE SEQUENCE</scope>
    <source>
        <strain evidence="3">TRa018bII</strain>
    </source>
</reference>
<gene>
    <name evidence="3" type="ORF">BJ875DRAFT_56511</name>
</gene>
<comment type="caution">
    <text evidence="3">The sequence shown here is derived from an EMBL/GenBank/DDBJ whole genome shotgun (WGS) entry which is preliminary data.</text>
</comment>
<keyword evidence="4" id="KW-1185">Reference proteome</keyword>
<evidence type="ECO:0000256" key="1">
    <source>
        <dbReference type="PROSITE-ProRule" id="PRU00221"/>
    </source>
</evidence>
<dbReference type="PROSITE" id="PS50082">
    <property type="entry name" value="WD_REPEATS_2"/>
    <property type="match status" value="1"/>
</dbReference>
<feature type="repeat" description="WD" evidence="1">
    <location>
        <begin position="584"/>
        <end position="616"/>
    </location>
</feature>
<organism evidence="3 4">
    <name type="scientific">Amylocarpus encephaloides</name>
    <dbReference type="NCBI Taxonomy" id="45428"/>
    <lineage>
        <taxon>Eukaryota</taxon>
        <taxon>Fungi</taxon>
        <taxon>Dikarya</taxon>
        <taxon>Ascomycota</taxon>
        <taxon>Pezizomycotina</taxon>
        <taxon>Leotiomycetes</taxon>
        <taxon>Helotiales</taxon>
        <taxon>Helotiales incertae sedis</taxon>
        <taxon>Amylocarpus</taxon>
    </lineage>
</organism>
<keyword evidence="1" id="KW-0853">WD repeat</keyword>
<dbReference type="SUPFAM" id="SSF50978">
    <property type="entry name" value="WD40 repeat-like"/>
    <property type="match status" value="1"/>
</dbReference>
<dbReference type="PROSITE" id="PS50294">
    <property type="entry name" value="WD_REPEATS_REGION"/>
    <property type="match status" value="1"/>
</dbReference>
<evidence type="ECO:0000313" key="4">
    <source>
        <dbReference type="Proteomes" id="UP000824998"/>
    </source>
</evidence>
<evidence type="ECO:0000313" key="3">
    <source>
        <dbReference type="EMBL" id="KAG9238335.1"/>
    </source>
</evidence>
<dbReference type="Gene3D" id="2.130.10.10">
    <property type="entry name" value="YVTN repeat-like/Quinoprotein amine dehydrogenase"/>
    <property type="match status" value="2"/>
</dbReference>
<dbReference type="OrthoDB" id="20669at2759"/>
<dbReference type="InterPro" id="IPR001680">
    <property type="entry name" value="WD40_rpt"/>
</dbReference>
<dbReference type="InterPro" id="IPR036322">
    <property type="entry name" value="WD40_repeat_dom_sf"/>
</dbReference>
<dbReference type="AlphaFoldDB" id="A0A9P8C9C9"/>
<proteinExistence type="predicted"/>
<accession>A0A9P8C9C9</accession>
<dbReference type="InterPro" id="IPR015943">
    <property type="entry name" value="WD40/YVTN_repeat-like_dom_sf"/>
</dbReference>
<dbReference type="EMBL" id="MU251371">
    <property type="protein sequence ID" value="KAG9238335.1"/>
    <property type="molecule type" value="Genomic_DNA"/>
</dbReference>
<dbReference type="PANTHER" id="PTHR43991:SF12">
    <property type="entry name" value="WD REPEAT PROTEIN (AFU_ORTHOLOGUE AFUA_8G05640)"/>
    <property type="match status" value="1"/>
</dbReference>
<dbReference type="Proteomes" id="UP000824998">
    <property type="component" value="Unassembled WGS sequence"/>
</dbReference>
<dbReference type="PANTHER" id="PTHR43991">
    <property type="entry name" value="WD REPEAT PROTEIN (AFU_ORTHOLOGUE AFUA_8G05640)-RELATED"/>
    <property type="match status" value="1"/>
</dbReference>
<dbReference type="SMART" id="SM00320">
    <property type="entry name" value="WD40"/>
    <property type="match status" value="2"/>
</dbReference>
<feature type="region of interest" description="Disordered" evidence="2">
    <location>
        <begin position="1"/>
        <end position="52"/>
    </location>
</feature>
<name>A0A9P8C9C9_9HELO</name>
<evidence type="ECO:0000256" key="2">
    <source>
        <dbReference type="SAM" id="MobiDB-lite"/>
    </source>
</evidence>
<protein>
    <recommendedName>
        <fullName evidence="5">DUF2415 domain-containing protein</fullName>
    </recommendedName>
</protein>
<evidence type="ECO:0008006" key="5">
    <source>
        <dbReference type="Google" id="ProtNLM"/>
    </source>
</evidence>